<keyword evidence="2" id="KW-1133">Transmembrane helix</keyword>
<dbReference type="Proteomes" id="UP000218765">
    <property type="component" value="Chromosome"/>
</dbReference>
<sequence>MERILSLNHFRYLMVFIFTGIFLILTLVLTGITVASIWHGFAGDTDLVESFIKAINTAVVALATFELGLVVHKEYRSDETHVIVVLRRTLPRFISIVCIALALEGLLMVIKYSQLEMAGNLFYPVAIIVSAALLLAALGVFLRLSDGVDDNHFDTGMPQHAAAEGSPAGMLHPATDPQTPSGIL</sequence>
<feature type="transmembrane region" description="Helical" evidence="2">
    <location>
        <begin position="93"/>
        <end position="110"/>
    </location>
</feature>
<evidence type="ECO:0000313" key="3">
    <source>
        <dbReference type="EMBL" id="BAZ94426.1"/>
    </source>
</evidence>
<evidence type="ECO:0000313" key="4">
    <source>
        <dbReference type="Proteomes" id="UP000218765"/>
    </source>
</evidence>
<feature type="transmembrane region" description="Helical" evidence="2">
    <location>
        <begin position="50"/>
        <end position="72"/>
    </location>
</feature>
<dbReference type="AlphaFoldDB" id="A0A1Z4VS16"/>
<accession>A0A1Z4VS16</accession>
<feature type="transmembrane region" description="Helical" evidence="2">
    <location>
        <begin position="12"/>
        <end position="38"/>
    </location>
</feature>
<dbReference type="RefSeq" id="WP_178110274.1">
    <property type="nucleotide sequence ID" value="NZ_AP018052.1"/>
</dbReference>
<name>A0A1Z4VS16_9GAMM</name>
<dbReference type="KEGG" id="ttc:FOKN1_2046"/>
<feature type="transmembrane region" description="Helical" evidence="2">
    <location>
        <begin position="122"/>
        <end position="142"/>
    </location>
</feature>
<feature type="region of interest" description="Disordered" evidence="1">
    <location>
        <begin position="155"/>
        <end position="184"/>
    </location>
</feature>
<keyword evidence="4" id="KW-1185">Reference proteome</keyword>
<evidence type="ECO:0000256" key="1">
    <source>
        <dbReference type="SAM" id="MobiDB-lite"/>
    </source>
</evidence>
<protein>
    <submittedName>
        <fullName evidence="3">Uncharacterized protein</fullName>
    </submittedName>
</protein>
<reference evidence="3" key="1">
    <citation type="submission" date="2017-05" db="EMBL/GenBank/DDBJ databases">
        <title>Thiocyanate degradation by Thiohalobacter thiocyanaticus FOKN1.</title>
        <authorList>
            <person name="Oshiki M."/>
            <person name="Fukushima T."/>
            <person name="Kawano S."/>
            <person name="Nakagawa J."/>
        </authorList>
    </citation>
    <scope>NUCLEOTIDE SEQUENCE [LARGE SCALE GENOMIC DNA]</scope>
    <source>
        <strain evidence="3">FOKN1</strain>
    </source>
</reference>
<dbReference type="EMBL" id="AP018052">
    <property type="protein sequence ID" value="BAZ94426.1"/>
    <property type="molecule type" value="Genomic_DNA"/>
</dbReference>
<evidence type="ECO:0000256" key="2">
    <source>
        <dbReference type="SAM" id="Phobius"/>
    </source>
</evidence>
<keyword evidence="2" id="KW-0812">Transmembrane</keyword>
<organism evidence="3 4">
    <name type="scientific">Thiohalobacter thiocyanaticus</name>
    <dbReference type="NCBI Taxonomy" id="585455"/>
    <lineage>
        <taxon>Bacteria</taxon>
        <taxon>Pseudomonadati</taxon>
        <taxon>Pseudomonadota</taxon>
        <taxon>Gammaproteobacteria</taxon>
        <taxon>Thiohalobacterales</taxon>
        <taxon>Thiohalobacteraceae</taxon>
        <taxon>Thiohalobacter</taxon>
    </lineage>
</organism>
<proteinExistence type="predicted"/>
<keyword evidence="2" id="KW-0472">Membrane</keyword>
<gene>
    <name evidence="3" type="ORF">FOKN1_2046</name>
</gene>